<gene>
    <name evidence="1" type="ORF">CLUP02_11122</name>
</gene>
<dbReference type="Proteomes" id="UP000830671">
    <property type="component" value="Chromosome 5"/>
</dbReference>
<sequence>MGSPGLEDGLAYRGATVGQELLARMNSKDQSSTRNWVLTHPSSRLLRTSDEWAAGAPARLRVLTTSRQVCIPSTYSRVVPQNRPSCELTQPRTTRRDLQLEVSSRVAIPTS</sequence>
<reference evidence="1" key="1">
    <citation type="journal article" date="2021" name="Mol. Plant Microbe Interact.">
        <title>Complete Genome Sequence of the Plant-Pathogenic Fungus Colletotrichum lupini.</title>
        <authorList>
            <person name="Baroncelli R."/>
            <person name="Pensec F."/>
            <person name="Da Lio D."/>
            <person name="Boufleur T."/>
            <person name="Vicente I."/>
            <person name="Sarrocco S."/>
            <person name="Picot A."/>
            <person name="Baraldi E."/>
            <person name="Sukno S."/>
            <person name="Thon M."/>
            <person name="Le Floch G."/>
        </authorList>
    </citation>
    <scope>NUCLEOTIDE SEQUENCE</scope>
    <source>
        <strain evidence="1">IMI 504893</strain>
    </source>
</reference>
<dbReference type="EMBL" id="CP019477">
    <property type="protein sequence ID" value="UQC85623.1"/>
    <property type="molecule type" value="Genomic_DNA"/>
</dbReference>
<name>A0A9Q8SYM6_9PEZI</name>
<proteinExistence type="predicted"/>
<dbReference type="RefSeq" id="XP_049147235.1">
    <property type="nucleotide sequence ID" value="XM_049290090.1"/>
</dbReference>
<organism evidence="1 2">
    <name type="scientific">Colletotrichum lupini</name>
    <dbReference type="NCBI Taxonomy" id="145971"/>
    <lineage>
        <taxon>Eukaryota</taxon>
        <taxon>Fungi</taxon>
        <taxon>Dikarya</taxon>
        <taxon>Ascomycota</taxon>
        <taxon>Pezizomycotina</taxon>
        <taxon>Sordariomycetes</taxon>
        <taxon>Hypocreomycetidae</taxon>
        <taxon>Glomerellales</taxon>
        <taxon>Glomerellaceae</taxon>
        <taxon>Colletotrichum</taxon>
        <taxon>Colletotrichum acutatum species complex</taxon>
    </lineage>
</organism>
<dbReference type="AlphaFoldDB" id="A0A9Q8SYM6"/>
<dbReference type="KEGG" id="clup:CLUP02_11122"/>
<protein>
    <submittedName>
        <fullName evidence="1">Uncharacterized protein</fullName>
    </submittedName>
</protein>
<evidence type="ECO:0000313" key="1">
    <source>
        <dbReference type="EMBL" id="UQC85623.1"/>
    </source>
</evidence>
<evidence type="ECO:0000313" key="2">
    <source>
        <dbReference type="Proteomes" id="UP000830671"/>
    </source>
</evidence>
<accession>A0A9Q8SYM6</accession>
<keyword evidence="2" id="KW-1185">Reference proteome</keyword>
<dbReference type="GeneID" id="73345100"/>